<organism evidence="4">
    <name type="scientific">Halomonas sp. RT37</name>
    <dbReference type="NCBI Taxonomy" id="2950872"/>
    <lineage>
        <taxon>Bacteria</taxon>
        <taxon>Pseudomonadati</taxon>
        <taxon>Pseudomonadota</taxon>
        <taxon>Gammaproteobacteria</taxon>
        <taxon>Oceanospirillales</taxon>
        <taxon>Halomonadaceae</taxon>
        <taxon>Halomonas</taxon>
    </lineage>
</organism>
<dbReference type="InterPro" id="IPR008922">
    <property type="entry name" value="Di-copper_centre_dom_sf"/>
</dbReference>
<dbReference type="PROSITE" id="PS00498">
    <property type="entry name" value="TYROSINASE_2"/>
    <property type="match status" value="1"/>
</dbReference>
<protein>
    <submittedName>
        <fullName evidence="4">Tyrosinase family protein</fullName>
    </submittedName>
</protein>
<keyword evidence="1" id="KW-0479">Metal-binding</keyword>
<reference evidence="4" key="1">
    <citation type="submission" date="2022-06" db="EMBL/GenBank/DDBJ databases">
        <title>A novel DMS-producing enzyme.</title>
        <authorList>
            <person name="Zhang Y."/>
        </authorList>
    </citation>
    <scope>NUCLEOTIDE SEQUENCE</scope>
    <source>
        <strain evidence="4">RT37</strain>
    </source>
</reference>
<dbReference type="PANTHER" id="PTHR11474:SF76">
    <property type="entry name" value="SHKT DOMAIN-CONTAINING PROTEIN"/>
    <property type="match status" value="1"/>
</dbReference>
<sequence length="282" mass="31963">MSGQMMYRLPVEAAERVHMRRYIAALGASKARQDNRGFYHYAGIHGAPGRWCWHHQFSPRTSLSARLFLPWHRAYLHRLEQSLQDIDEEVSIPWWDWTEGEGIPEAFDVALIDGEENPLHSSRIQLYPPQVPEPVDLVTERDPDGLLPVFSFPVADVNGDGRATLGEIAAFLVERVDTFEQFNDLIETVHDQLHVYVGATMASTTYAAYDPIFYSHHCMIDRLWSLWQKRHGITNFPPGLEDIVLEPFGLTVGEVLNVQSLGYEYARSVADLTLAGSGLEEA</sequence>
<dbReference type="AlphaFoldDB" id="A0AAU7KGC4"/>
<dbReference type="InterPro" id="IPR050316">
    <property type="entry name" value="Tyrosinase/Hemocyanin"/>
</dbReference>
<dbReference type="SUPFAM" id="SSF48056">
    <property type="entry name" value="Di-copper centre-containing domain"/>
    <property type="match status" value="1"/>
</dbReference>
<gene>
    <name evidence="4" type="ORF">NFG58_15125</name>
</gene>
<keyword evidence="2" id="KW-0186">Copper</keyword>
<evidence type="ECO:0000313" key="4">
    <source>
        <dbReference type="EMBL" id="XBO69943.1"/>
    </source>
</evidence>
<dbReference type="PRINTS" id="PR00092">
    <property type="entry name" value="TYROSINASE"/>
</dbReference>
<dbReference type="PANTHER" id="PTHR11474">
    <property type="entry name" value="TYROSINASE FAMILY MEMBER"/>
    <property type="match status" value="1"/>
</dbReference>
<dbReference type="EMBL" id="CP098827">
    <property type="protein sequence ID" value="XBO69943.1"/>
    <property type="molecule type" value="Genomic_DNA"/>
</dbReference>
<feature type="domain" description="Tyrosinase copper-binding" evidence="3">
    <location>
        <begin position="210"/>
        <end position="221"/>
    </location>
</feature>
<dbReference type="Pfam" id="PF00264">
    <property type="entry name" value="Tyrosinase"/>
    <property type="match status" value="1"/>
</dbReference>
<dbReference type="RefSeq" id="WP_287165881.1">
    <property type="nucleotide sequence ID" value="NZ_CP098827.1"/>
</dbReference>
<evidence type="ECO:0000259" key="3">
    <source>
        <dbReference type="PROSITE" id="PS00498"/>
    </source>
</evidence>
<dbReference type="InterPro" id="IPR002227">
    <property type="entry name" value="Tyrosinase_Cu-bd"/>
</dbReference>
<evidence type="ECO:0000256" key="1">
    <source>
        <dbReference type="ARBA" id="ARBA00022723"/>
    </source>
</evidence>
<dbReference type="Gene3D" id="1.10.1280.10">
    <property type="entry name" value="Di-copper center containing domain from catechol oxidase"/>
    <property type="match status" value="1"/>
</dbReference>
<evidence type="ECO:0000256" key="2">
    <source>
        <dbReference type="ARBA" id="ARBA00023008"/>
    </source>
</evidence>
<dbReference type="GO" id="GO:0046872">
    <property type="term" value="F:metal ion binding"/>
    <property type="evidence" value="ECO:0007669"/>
    <property type="project" value="UniProtKB-KW"/>
</dbReference>
<name>A0AAU7KGC4_9GAMM</name>
<accession>A0AAU7KGC4</accession>
<dbReference type="GO" id="GO:0016491">
    <property type="term" value="F:oxidoreductase activity"/>
    <property type="evidence" value="ECO:0007669"/>
    <property type="project" value="InterPro"/>
</dbReference>
<proteinExistence type="predicted"/>